<keyword evidence="3" id="KW-0813">Transport</keyword>
<gene>
    <name evidence="8" type="ORF">H9889_06450</name>
</gene>
<evidence type="ECO:0000259" key="7">
    <source>
        <dbReference type="PROSITE" id="PS50983"/>
    </source>
</evidence>
<sequence>MKTLLKRSLLALPLMMSLSLANPTEAAKGVVMDFGAVDTLKALDKTDAILALPVTNLPQYLGQIDQTNMQDSGGMKAPNLDLLTEIKPAFIVISPRLGGRVEELSQYAPVLNFTANPDDYYASVSQNILELAKLVDAETEANASLNALNTTLAGIKAEIAKSEKNALVVIHNDGKYGATPTSGSAKFIHQFLGVKNAETSPKEDRQAADVEYLETVKPDVIFIIDRSAAIGQTPMVLDTFKAEVTSKVTNGAGEEIEVVYLDPTLWYLSGNGLMSIEAQAKEIASALK</sequence>
<dbReference type="PANTHER" id="PTHR30532">
    <property type="entry name" value="IRON III DICITRATE-BINDING PERIPLASMIC PROTEIN"/>
    <property type="match status" value="1"/>
</dbReference>
<feature type="signal peptide" evidence="6">
    <location>
        <begin position="1"/>
        <end position="21"/>
    </location>
</feature>
<dbReference type="EMBL" id="DXHP01000141">
    <property type="protein sequence ID" value="HIW06949.1"/>
    <property type="molecule type" value="Genomic_DNA"/>
</dbReference>
<keyword evidence="5 6" id="KW-0732">Signal</keyword>
<evidence type="ECO:0000256" key="4">
    <source>
        <dbReference type="ARBA" id="ARBA00022496"/>
    </source>
</evidence>
<dbReference type="InterPro" id="IPR002491">
    <property type="entry name" value="ABC_transptr_periplasmic_BD"/>
</dbReference>
<keyword evidence="4" id="KW-0406">Ion transport</keyword>
<evidence type="ECO:0000256" key="5">
    <source>
        <dbReference type="ARBA" id="ARBA00022729"/>
    </source>
</evidence>
<dbReference type="Gene3D" id="3.40.50.1980">
    <property type="entry name" value="Nitrogenase molybdenum iron protein domain"/>
    <property type="match status" value="2"/>
</dbReference>
<accession>A0A9D1TVD0</accession>
<evidence type="ECO:0000256" key="1">
    <source>
        <dbReference type="ARBA" id="ARBA00004196"/>
    </source>
</evidence>
<reference evidence="8" key="2">
    <citation type="submission" date="2021-04" db="EMBL/GenBank/DDBJ databases">
        <authorList>
            <person name="Gilroy R."/>
        </authorList>
    </citation>
    <scope>NUCLEOTIDE SEQUENCE</scope>
    <source>
        <strain evidence="8">CHK160-9182</strain>
    </source>
</reference>
<feature type="chain" id="PRO_5038481397" evidence="6">
    <location>
        <begin position="22"/>
        <end position="288"/>
    </location>
</feature>
<evidence type="ECO:0000313" key="8">
    <source>
        <dbReference type="EMBL" id="HIW06949.1"/>
    </source>
</evidence>
<dbReference type="GO" id="GO:0030288">
    <property type="term" value="C:outer membrane-bounded periplasmic space"/>
    <property type="evidence" value="ECO:0007669"/>
    <property type="project" value="TreeGrafter"/>
</dbReference>
<dbReference type="SUPFAM" id="SSF53807">
    <property type="entry name" value="Helical backbone' metal receptor"/>
    <property type="match status" value="1"/>
</dbReference>
<evidence type="ECO:0000256" key="2">
    <source>
        <dbReference type="ARBA" id="ARBA00008814"/>
    </source>
</evidence>
<organism evidence="8 9">
    <name type="scientific">Candidatus Ignatzschineria merdigallinarum</name>
    <dbReference type="NCBI Taxonomy" id="2838621"/>
    <lineage>
        <taxon>Bacteria</taxon>
        <taxon>Pseudomonadati</taxon>
        <taxon>Pseudomonadota</taxon>
        <taxon>Gammaproteobacteria</taxon>
        <taxon>Cardiobacteriales</taxon>
        <taxon>Ignatzschineriaceae</taxon>
        <taxon>Ignatzschineria</taxon>
    </lineage>
</organism>
<dbReference type="Proteomes" id="UP000823934">
    <property type="component" value="Unassembled WGS sequence"/>
</dbReference>
<dbReference type="Pfam" id="PF01497">
    <property type="entry name" value="Peripla_BP_2"/>
    <property type="match status" value="1"/>
</dbReference>
<dbReference type="PANTHER" id="PTHR30532:SF28">
    <property type="entry name" value="PETROBACTIN-BINDING PROTEIN YCLQ"/>
    <property type="match status" value="1"/>
</dbReference>
<comment type="caution">
    <text evidence="8">The sequence shown here is derived from an EMBL/GenBank/DDBJ whole genome shotgun (WGS) entry which is preliminary data.</text>
</comment>
<dbReference type="AlphaFoldDB" id="A0A9D1TVD0"/>
<protein>
    <submittedName>
        <fullName evidence="8">ABC transporter substrate-binding protein</fullName>
    </submittedName>
</protein>
<comment type="similarity">
    <text evidence="2">Belongs to the bacterial solute-binding protein 8 family.</text>
</comment>
<feature type="domain" description="Fe/B12 periplasmic-binding" evidence="7">
    <location>
        <begin position="28"/>
        <end position="288"/>
    </location>
</feature>
<dbReference type="InterPro" id="IPR051313">
    <property type="entry name" value="Bact_iron-sidero_bind"/>
</dbReference>
<evidence type="ECO:0000256" key="3">
    <source>
        <dbReference type="ARBA" id="ARBA00022448"/>
    </source>
</evidence>
<proteinExistence type="inferred from homology"/>
<reference evidence="8" key="1">
    <citation type="journal article" date="2021" name="PeerJ">
        <title>Extensive microbial diversity within the chicken gut microbiome revealed by metagenomics and culture.</title>
        <authorList>
            <person name="Gilroy R."/>
            <person name="Ravi A."/>
            <person name="Getino M."/>
            <person name="Pursley I."/>
            <person name="Horton D.L."/>
            <person name="Alikhan N.F."/>
            <person name="Baker D."/>
            <person name="Gharbi K."/>
            <person name="Hall N."/>
            <person name="Watson M."/>
            <person name="Adriaenssens E.M."/>
            <person name="Foster-Nyarko E."/>
            <person name="Jarju S."/>
            <person name="Secka A."/>
            <person name="Antonio M."/>
            <person name="Oren A."/>
            <person name="Chaudhuri R.R."/>
            <person name="La Ragione R."/>
            <person name="Hildebrand F."/>
            <person name="Pallen M.J."/>
        </authorList>
    </citation>
    <scope>NUCLEOTIDE SEQUENCE</scope>
    <source>
        <strain evidence="8">CHK160-9182</strain>
    </source>
</reference>
<dbReference type="GO" id="GO:1901678">
    <property type="term" value="P:iron coordination entity transport"/>
    <property type="evidence" value="ECO:0007669"/>
    <property type="project" value="UniProtKB-ARBA"/>
</dbReference>
<keyword evidence="4" id="KW-0408">Iron</keyword>
<name>A0A9D1TVD0_9GAMM</name>
<keyword evidence="4" id="KW-0410">Iron transport</keyword>
<comment type="subcellular location">
    <subcellularLocation>
        <location evidence="1">Cell envelope</location>
    </subcellularLocation>
</comment>
<evidence type="ECO:0000313" key="9">
    <source>
        <dbReference type="Proteomes" id="UP000823934"/>
    </source>
</evidence>
<evidence type="ECO:0000256" key="6">
    <source>
        <dbReference type="SAM" id="SignalP"/>
    </source>
</evidence>
<dbReference type="PROSITE" id="PS50983">
    <property type="entry name" value="FE_B12_PBP"/>
    <property type="match status" value="1"/>
</dbReference>